<sequence length="143" mass="16338">MMKMRKQEMLCFTIGVVLLIISNMNMVAPSDEAKSKPLAKTRVVLQNSIPNENVTIHCWSSENDLGTHNLAPNSIFSWHFRVNIRATTKFVCDILVYGDFFHISVFDGRIGNICQEYCLWKITKDGGPCLMIKGSRHSQDCYY</sequence>
<comment type="caution">
    <text evidence="7">The sequence shown here is derived from an EMBL/GenBank/DDBJ whole genome shotgun (WGS) entry which is preliminary data.</text>
</comment>
<dbReference type="GO" id="GO:0060320">
    <property type="term" value="P:rejection of self pollen"/>
    <property type="evidence" value="ECO:0007669"/>
    <property type="project" value="UniProtKB-KW"/>
</dbReference>
<reference evidence="8" key="1">
    <citation type="journal article" date="2024" name="IScience">
        <title>Strigolactones Initiate the Formation of Haustorium-like Structures in Castilleja.</title>
        <authorList>
            <person name="Buerger M."/>
            <person name="Peterson D."/>
            <person name="Chory J."/>
        </authorList>
    </citation>
    <scope>NUCLEOTIDE SEQUENCE [LARGE SCALE GENOMIC DNA]</scope>
</reference>
<dbReference type="InterPro" id="IPR010264">
    <property type="entry name" value="Self-incomp_S1"/>
</dbReference>
<evidence type="ECO:0000256" key="6">
    <source>
        <dbReference type="RuleBase" id="RU367044"/>
    </source>
</evidence>
<dbReference type="Pfam" id="PF05938">
    <property type="entry name" value="Self-incomp_S1"/>
    <property type="match status" value="1"/>
</dbReference>
<gene>
    <name evidence="7" type="ORF">CASFOL_006735</name>
</gene>
<keyword evidence="8" id="KW-1185">Reference proteome</keyword>
<organism evidence="7 8">
    <name type="scientific">Castilleja foliolosa</name>
    <dbReference type="NCBI Taxonomy" id="1961234"/>
    <lineage>
        <taxon>Eukaryota</taxon>
        <taxon>Viridiplantae</taxon>
        <taxon>Streptophyta</taxon>
        <taxon>Embryophyta</taxon>
        <taxon>Tracheophyta</taxon>
        <taxon>Spermatophyta</taxon>
        <taxon>Magnoliopsida</taxon>
        <taxon>eudicotyledons</taxon>
        <taxon>Gunneridae</taxon>
        <taxon>Pentapetalae</taxon>
        <taxon>asterids</taxon>
        <taxon>lamiids</taxon>
        <taxon>Lamiales</taxon>
        <taxon>Orobanchaceae</taxon>
        <taxon>Pedicularideae</taxon>
        <taxon>Castillejinae</taxon>
        <taxon>Castilleja</taxon>
    </lineage>
</organism>
<evidence type="ECO:0000256" key="5">
    <source>
        <dbReference type="ARBA" id="ARBA00022729"/>
    </source>
</evidence>
<accession>A0ABD3E9A2</accession>
<keyword evidence="5 6" id="KW-0732">Signal</keyword>
<dbReference type="EMBL" id="JAVIJP010000007">
    <property type="protein sequence ID" value="KAL3650332.1"/>
    <property type="molecule type" value="Genomic_DNA"/>
</dbReference>
<dbReference type="GO" id="GO:0005576">
    <property type="term" value="C:extracellular region"/>
    <property type="evidence" value="ECO:0007669"/>
    <property type="project" value="UniProtKB-SubCell"/>
</dbReference>
<evidence type="ECO:0000313" key="7">
    <source>
        <dbReference type="EMBL" id="KAL3650332.1"/>
    </source>
</evidence>
<feature type="chain" id="PRO_5044526399" description="S-protein homolog" evidence="6">
    <location>
        <begin position="30"/>
        <end position="143"/>
    </location>
</feature>
<comment type="subcellular location">
    <subcellularLocation>
        <location evidence="1 6">Secreted</location>
    </subcellularLocation>
</comment>
<keyword evidence="3 6" id="KW-0713">Self-incompatibility</keyword>
<dbReference type="Proteomes" id="UP001632038">
    <property type="component" value="Unassembled WGS sequence"/>
</dbReference>
<name>A0ABD3E9A2_9LAMI</name>
<evidence type="ECO:0000256" key="1">
    <source>
        <dbReference type="ARBA" id="ARBA00004613"/>
    </source>
</evidence>
<comment type="similarity">
    <text evidence="2 6">Belongs to the plant self-incompatibility (S1) protein family.</text>
</comment>
<dbReference type="PANTHER" id="PTHR31232">
    <property type="match status" value="1"/>
</dbReference>
<keyword evidence="4 6" id="KW-0964">Secreted</keyword>
<proteinExistence type="inferred from homology"/>
<evidence type="ECO:0000256" key="2">
    <source>
        <dbReference type="ARBA" id="ARBA00005581"/>
    </source>
</evidence>
<evidence type="ECO:0000256" key="3">
    <source>
        <dbReference type="ARBA" id="ARBA00022471"/>
    </source>
</evidence>
<evidence type="ECO:0000256" key="4">
    <source>
        <dbReference type="ARBA" id="ARBA00022525"/>
    </source>
</evidence>
<dbReference type="AlphaFoldDB" id="A0ABD3E9A2"/>
<protein>
    <recommendedName>
        <fullName evidence="6">S-protein homolog</fullName>
    </recommendedName>
</protein>
<feature type="signal peptide" evidence="6">
    <location>
        <begin position="1"/>
        <end position="29"/>
    </location>
</feature>
<evidence type="ECO:0000313" key="8">
    <source>
        <dbReference type="Proteomes" id="UP001632038"/>
    </source>
</evidence>
<dbReference type="PANTHER" id="PTHR31232:SF42">
    <property type="entry name" value="S-PROTEIN HOMOLOG"/>
    <property type="match status" value="1"/>
</dbReference>